<feature type="chain" id="PRO_5029688344" description="Small ribosomal subunit protein uS2c" evidence="4">
    <location>
        <begin position="20"/>
        <end position="130"/>
    </location>
</feature>
<dbReference type="InterPro" id="IPR023591">
    <property type="entry name" value="Ribosomal_uS2_flav_dom_sf"/>
</dbReference>
<evidence type="ECO:0000256" key="1">
    <source>
        <dbReference type="ARBA" id="ARBA00006242"/>
    </source>
</evidence>
<proteinExistence type="inferred from homology"/>
<dbReference type="Gene3D" id="3.40.50.10490">
    <property type="entry name" value="Glucose-6-phosphate isomerase like protein, domain 1"/>
    <property type="match status" value="1"/>
</dbReference>
<dbReference type="InterPro" id="IPR005706">
    <property type="entry name" value="Ribosomal_uS2_bac/mit/plastid"/>
</dbReference>
<evidence type="ECO:0000256" key="4">
    <source>
        <dbReference type="SAM" id="SignalP"/>
    </source>
</evidence>
<dbReference type="AlphaFoldDB" id="A0A7J8SHG6"/>
<comment type="similarity">
    <text evidence="1">Belongs to the universal ribosomal protein uS2 family.</text>
</comment>
<dbReference type="GO" id="GO:0006412">
    <property type="term" value="P:translation"/>
    <property type="evidence" value="ECO:0007669"/>
    <property type="project" value="InterPro"/>
</dbReference>
<protein>
    <recommendedName>
        <fullName evidence="2">Small ribosomal subunit protein uS2c</fullName>
    </recommendedName>
    <alternativeName>
        <fullName evidence="3">30S ribosomal protein S2, chloroplastic</fullName>
    </alternativeName>
</protein>
<dbReference type="EMBL" id="JABFAC010000010">
    <property type="protein sequence ID" value="MBA0625574.1"/>
    <property type="molecule type" value="Genomic_DNA"/>
</dbReference>
<evidence type="ECO:0000313" key="5">
    <source>
        <dbReference type="EMBL" id="MBA0625574.1"/>
    </source>
</evidence>
<evidence type="ECO:0000256" key="2">
    <source>
        <dbReference type="ARBA" id="ARBA00035155"/>
    </source>
</evidence>
<keyword evidence="6" id="KW-1185">Reference proteome</keyword>
<reference evidence="5 6" key="1">
    <citation type="journal article" date="2019" name="Genome Biol. Evol.">
        <title>Insights into the evolution of the New World diploid cottons (Gossypium, subgenus Houzingenia) based on genome sequencing.</title>
        <authorList>
            <person name="Grover C.E."/>
            <person name="Arick M.A. 2nd"/>
            <person name="Thrash A."/>
            <person name="Conover J.L."/>
            <person name="Sanders W.S."/>
            <person name="Peterson D.G."/>
            <person name="Frelichowski J.E."/>
            <person name="Scheffler J.A."/>
            <person name="Scheffler B.E."/>
            <person name="Wendel J.F."/>
        </authorList>
    </citation>
    <scope>NUCLEOTIDE SEQUENCE [LARGE SCALE GENOMIC DNA]</scope>
    <source>
        <strain evidence="5">27</strain>
        <tissue evidence="5">Leaf</tissue>
    </source>
</reference>
<comment type="caution">
    <text evidence="5">The sequence shown here is derived from an EMBL/GenBank/DDBJ whole genome shotgun (WGS) entry which is preliminary data.</text>
</comment>
<keyword evidence="4" id="KW-0732">Signal</keyword>
<dbReference type="InterPro" id="IPR001865">
    <property type="entry name" value="Ribosomal_uS2"/>
</dbReference>
<dbReference type="Proteomes" id="UP000593561">
    <property type="component" value="Unassembled WGS sequence"/>
</dbReference>
<dbReference type="GO" id="GO:0005763">
    <property type="term" value="C:mitochondrial small ribosomal subunit"/>
    <property type="evidence" value="ECO:0007669"/>
    <property type="project" value="TreeGrafter"/>
</dbReference>
<dbReference type="PANTHER" id="PTHR12534:SF0">
    <property type="entry name" value="SMALL RIBOSOMAL SUBUNIT PROTEIN US2M"/>
    <property type="match status" value="1"/>
</dbReference>
<feature type="non-terminal residue" evidence="5">
    <location>
        <position position="1"/>
    </location>
</feature>
<sequence length="130" mass="14842">MAELIANITALALICVVDGKKLQNPWLMFWQKQDKESFVFSKKRKKTLNCLSKRDATMLKRQLSRLQTYLGKIKYMTRLPNIVIIVDLQEKYTALRECITLGIPTICLIDTNSDLGLADISICCAEACKR</sequence>
<dbReference type="GO" id="GO:0003735">
    <property type="term" value="F:structural constituent of ribosome"/>
    <property type="evidence" value="ECO:0007669"/>
    <property type="project" value="InterPro"/>
</dbReference>
<evidence type="ECO:0000256" key="3">
    <source>
        <dbReference type="ARBA" id="ARBA00035546"/>
    </source>
</evidence>
<dbReference type="PANTHER" id="PTHR12534">
    <property type="entry name" value="30S RIBOSOMAL PROTEIN S2 PROKARYOTIC AND ORGANELLAR"/>
    <property type="match status" value="1"/>
</dbReference>
<dbReference type="SUPFAM" id="SSF52313">
    <property type="entry name" value="Ribosomal protein S2"/>
    <property type="match status" value="1"/>
</dbReference>
<accession>A0A7J8SHG6</accession>
<name>A0A7J8SHG6_GOSDV</name>
<gene>
    <name evidence="5" type="ORF">Godav_003356</name>
</gene>
<evidence type="ECO:0000313" key="6">
    <source>
        <dbReference type="Proteomes" id="UP000593561"/>
    </source>
</evidence>
<organism evidence="5 6">
    <name type="scientific">Gossypium davidsonii</name>
    <name type="common">Davidson's cotton</name>
    <name type="synonym">Gossypium klotzschianum subsp. davidsonii</name>
    <dbReference type="NCBI Taxonomy" id="34287"/>
    <lineage>
        <taxon>Eukaryota</taxon>
        <taxon>Viridiplantae</taxon>
        <taxon>Streptophyta</taxon>
        <taxon>Embryophyta</taxon>
        <taxon>Tracheophyta</taxon>
        <taxon>Spermatophyta</taxon>
        <taxon>Magnoliopsida</taxon>
        <taxon>eudicotyledons</taxon>
        <taxon>Gunneridae</taxon>
        <taxon>Pentapetalae</taxon>
        <taxon>rosids</taxon>
        <taxon>malvids</taxon>
        <taxon>Malvales</taxon>
        <taxon>Malvaceae</taxon>
        <taxon>Malvoideae</taxon>
        <taxon>Gossypium</taxon>
    </lineage>
</organism>
<dbReference type="Pfam" id="PF00318">
    <property type="entry name" value="Ribosomal_S2"/>
    <property type="match status" value="1"/>
</dbReference>
<feature type="signal peptide" evidence="4">
    <location>
        <begin position="1"/>
        <end position="19"/>
    </location>
</feature>
<dbReference type="PRINTS" id="PR00395">
    <property type="entry name" value="RIBOSOMALS2"/>
</dbReference>